<feature type="signal peptide" evidence="1">
    <location>
        <begin position="1"/>
        <end position="16"/>
    </location>
</feature>
<organism evidence="3">
    <name type="scientific">Photinus pyralis</name>
    <name type="common">Common eastern firefly</name>
    <name type="synonym">Lampyris pyralis</name>
    <dbReference type="NCBI Taxonomy" id="7054"/>
    <lineage>
        <taxon>Eukaryota</taxon>
        <taxon>Metazoa</taxon>
        <taxon>Ecdysozoa</taxon>
        <taxon>Arthropoda</taxon>
        <taxon>Hexapoda</taxon>
        <taxon>Insecta</taxon>
        <taxon>Pterygota</taxon>
        <taxon>Neoptera</taxon>
        <taxon>Endopterygota</taxon>
        <taxon>Coleoptera</taxon>
        <taxon>Polyphaga</taxon>
        <taxon>Elateriformia</taxon>
        <taxon>Elateroidea</taxon>
        <taxon>Lampyridae</taxon>
        <taxon>Lampyrinae</taxon>
        <taxon>Photinus</taxon>
    </lineage>
</organism>
<accession>A0A1Y1M120</accession>
<protein>
    <recommendedName>
        <fullName evidence="2">CBM39 domain-containing protein</fullName>
    </recommendedName>
</protein>
<dbReference type="EMBL" id="GEZM01042909">
    <property type="protein sequence ID" value="JAV79483.1"/>
    <property type="molecule type" value="Transcribed_RNA"/>
</dbReference>
<keyword evidence="1" id="KW-0732">Signal</keyword>
<feature type="chain" id="PRO_5013322159" description="CBM39 domain-containing protein" evidence="1">
    <location>
        <begin position="17"/>
        <end position="205"/>
    </location>
</feature>
<dbReference type="Pfam" id="PF15886">
    <property type="entry name" value="CBM39"/>
    <property type="match status" value="1"/>
</dbReference>
<proteinExistence type="predicted"/>
<evidence type="ECO:0000259" key="2">
    <source>
        <dbReference type="PROSITE" id="PS51969"/>
    </source>
</evidence>
<dbReference type="PROSITE" id="PS51969">
    <property type="entry name" value="CBM39"/>
    <property type="match status" value="1"/>
</dbReference>
<evidence type="ECO:0000313" key="3">
    <source>
        <dbReference type="EMBL" id="JAV79483.1"/>
    </source>
</evidence>
<sequence>MFYQLVVVIILSVVKAAVTLEYYNVPVPKITVNGNGFEVEIDHEDGIELLYFHGKVLTSNVKVAPESVIDLQTYEREGDKWVLKSNYSDFSLDDSITYWLYIKKNGIGYRLPPTEYVIKKINRKSSQITAENTTTPLAPNLEDLRADMLDCGALCAGELQNLTHKLATLRGRINLLRKSLAQITEVMDMQNGAANFSYLNHFTVY</sequence>
<dbReference type="InterPro" id="IPR031756">
    <property type="entry name" value="BGBP_N"/>
</dbReference>
<dbReference type="Gene3D" id="2.60.40.2140">
    <property type="entry name" value="Beta-1,3-glucan-recognition protein, N-terminal domain"/>
    <property type="match status" value="1"/>
</dbReference>
<dbReference type="AlphaFoldDB" id="A0A1Y1M120"/>
<evidence type="ECO:0000256" key="1">
    <source>
        <dbReference type="SAM" id="SignalP"/>
    </source>
</evidence>
<dbReference type="InterPro" id="IPR043030">
    <property type="entry name" value="BGBP_N_sf"/>
</dbReference>
<feature type="domain" description="CBM39" evidence="2">
    <location>
        <begin position="23"/>
        <end position="123"/>
    </location>
</feature>
<name>A0A1Y1M120_PHOPY</name>
<dbReference type="GO" id="GO:0030246">
    <property type="term" value="F:carbohydrate binding"/>
    <property type="evidence" value="ECO:0007669"/>
    <property type="project" value="InterPro"/>
</dbReference>
<reference evidence="3" key="1">
    <citation type="journal article" date="2016" name="Sci. Rep.">
        <title>Molecular characterization of firefly nuptial gifts: a multi-omics approach sheds light on postcopulatory sexual selection.</title>
        <authorList>
            <person name="Al-Wathiqui N."/>
            <person name="Fallon T.R."/>
            <person name="South A."/>
            <person name="Weng J.K."/>
            <person name="Lewis S.M."/>
        </authorList>
    </citation>
    <scope>NUCLEOTIDE SEQUENCE</scope>
</reference>